<dbReference type="Proteomes" id="UP001279681">
    <property type="component" value="Unassembled WGS sequence"/>
</dbReference>
<keyword evidence="1" id="KW-0175">Coiled coil</keyword>
<name>A0ABU4WCA9_9FUSO</name>
<dbReference type="NCBIfam" id="TIGR01784">
    <property type="entry name" value="T_den_put_tspse"/>
    <property type="match status" value="1"/>
</dbReference>
<dbReference type="Pfam" id="PF12784">
    <property type="entry name" value="PDDEXK_2"/>
    <property type="match status" value="1"/>
</dbReference>
<keyword evidence="3" id="KW-1185">Reference proteome</keyword>
<dbReference type="PANTHER" id="PTHR41317">
    <property type="entry name" value="PD-(D_E)XK NUCLEASE FAMILY TRANSPOSASE"/>
    <property type="match status" value="1"/>
</dbReference>
<dbReference type="InterPro" id="IPR010106">
    <property type="entry name" value="RpnA"/>
</dbReference>
<gene>
    <name evidence="2" type="ORF">RFV38_11805</name>
</gene>
<accession>A0ABU4WCA9</accession>
<feature type="coiled-coil region" evidence="1">
    <location>
        <begin position="180"/>
        <end position="207"/>
    </location>
</feature>
<dbReference type="PANTHER" id="PTHR41317:SF1">
    <property type="entry name" value="PD-(D_E)XK NUCLEASE FAMILY TRANSPOSASE"/>
    <property type="match status" value="1"/>
</dbReference>
<evidence type="ECO:0000313" key="2">
    <source>
        <dbReference type="EMBL" id="MDX8337167.1"/>
    </source>
</evidence>
<evidence type="ECO:0000313" key="3">
    <source>
        <dbReference type="Proteomes" id="UP001279681"/>
    </source>
</evidence>
<sequence>MCTQLFDPKVDYVFKNIFGSEKHPRILISFLNACIKPKEPIVEVKLKNTELTKEYIEDSFSRLDILAKTSTGELINIEMQRADERNMVKRSLYYWSKAYISEYTGKGAYANLPRTICINVLDFILLEEENFHNKYLIQNAKNNNLLTDTLELHFIEIPKMKDIDESDLLSIWVGFLEDPNNEKVISLERKVEELQEAKEELARISRDPKEAENYRMRENARNDRLNALLSAEEKGIAKGIVQGRAEGENLAKINIAKGLIGLISDELIAEKTGLSVEEIKKLK</sequence>
<evidence type="ECO:0000256" key="1">
    <source>
        <dbReference type="SAM" id="Coils"/>
    </source>
</evidence>
<dbReference type="EMBL" id="JAVIKH010000022">
    <property type="protein sequence ID" value="MDX8337167.1"/>
    <property type="molecule type" value="Genomic_DNA"/>
</dbReference>
<reference evidence="3" key="1">
    <citation type="submission" date="2023-07" db="EMBL/GenBank/DDBJ databases">
        <authorList>
            <person name="Colorado M.A."/>
            <person name="Villamil L.M."/>
            <person name="Melo J.F."/>
            <person name="Rodriguez J.A."/>
            <person name="Ruiz R.Y."/>
        </authorList>
    </citation>
    <scope>NUCLEOTIDE SEQUENCE [LARGE SCALE GENOMIC DNA]</scope>
    <source>
        <strain evidence="3">C33</strain>
    </source>
</reference>
<dbReference type="RefSeq" id="WP_320314521.1">
    <property type="nucleotide sequence ID" value="NZ_JAVIKH010000022.1"/>
</dbReference>
<comment type="caution">
    <text evidence="2">The sequence shown here is derived from an EMBL/GenBank/DDBJ whole genome shotgun (WGS) entry which is preliminary data.</text>
</comment>
<proteinExistence type="predicted"/>
<protein>
    <submittedName>
        <fullName evidence="2">Rpn family recombination-promoting nuclease/putative transposase</fullName>
    </submittedName>
</protein>
<organism evidence="2 3">
    <name type="scientific">Candidatus Cetobacterium colombiensis</name>
    <dbReference type="NCBI Taxonomy" id="3073100"/>
    <lineage>
        <taxon>Bacteria</taxon>
        <taxon>Fusobacteriati</taxon>
        <taxon>Fusobacteriota</taxon>
        <taxon>Fusobacteriia</taxon>
        <taxon>Fusobacteriales</taxon>
        <taxon>Fusobacteriaceae</taxon>
        <taxon>Cetobacterium</taxon>
    </lineage>
</organism>